<evidence type="ECO:0000259" key="4">
    <source>
        <dbReference type="Pfam" id="PF01156"/>
    </source>
</evidence>
<proteinExistence type="predicted"/>
<feature type="region of interest" description="Disordered" evidence="3">
    <location>
        <begin position="1"/>
        <end position="37"/>
    </location>
</feature>
<evidence type="ECO:0000256" key="1">
    <source>
        <dbReference type="ARBA" id="ARBA00022801"/>
    </source>
</evidence>
<organism evidence="5 6">
    <name type="scientific">Jiangella aurantiaca</name>
    <dbReference type="NCBI Taxonomy" id="2530373"/>
    <lineage>
        <taxon>Bacteria</taxon>
        <taxon>Bacillati</taxon>
        <taxon>Actinomycetota</taxon>
        <taxon>Actinomycetes</taxon>
        <taxon>Jiangellales</taxon>
        <taxon>Jiangellaceae</taxon>
        <taxon>Jiangella</taxon>
    </lineage>
</organism>
<gene>
    <name evidence="5" type="ORF">E1262_04575</name>
</gene>
<accession>A0A4R5ALS5</accession>
<dbReference type="EMBL" id="SMLB01000004">
    <property type="protein sequence ID" value="TDD71994.1"/>
    <property type="molecule type" value="Genomic_DNA"/>
</dbReference>
<feature type="compositionally biased region" description="Basic and acidic residues" evidence="3">
    <location>
        <begin position="25"/>
        <end position="37"/>
    </location>
</feature>
<evidence type="ECO:0000256" key="2">
    <source>
        <dbReference type="ARBA" id="ARBA00023295"/>
    </source>
</evidence>
<dbReference type="PANTHER" id="PTHR12304">
    <property type="entry name" value="INOSINE-URIDINE PREFERRING NUCLEOSIDE HYDROLASE"/>
    <property type="match status" value="1"/>
</dbReference>
<dbReference type="Proteomes" id="UP000295217">
    <property type="component" value="Unassembled WGS sequence"/>
</dbReference>
<reference evidence="5 6" key="1">
    <citation type="submission" date="2019-02" db="EMBL/GenBank/DDBJ databases">
        <title>Draft genome sequences of novel Actinobacteria.</title>
        <authorList>
            <person name="Sahin N."/>
            <person name="Ay H."/>
            <person name="Saygin H."/>
        </authorList>
    </citation>
    <scope>NUCLEOTIDE SEQUENCE [LARGE SCALE GENOMIC DNA]</scope>
    <source>
        <strain evidence="5 6">8K307</strain>
    </source>
</reference>
<dbReference type="InterPro" id="IPR001910">
    <property type="entry name" value="Inosine/uridine_hydrolase_dom"/>
</dbReference>
<evidence type="ECO:0000313" key="5">
    <source>
        <dbReference type="EMBL" id="TDD71994.1"/>
    </source>
</evidence>
<dbReference type="SUPFAM" id="SSF53590">
    <property type="entry name" value="Nucleoside hydrolase"/>
    <property type="match status" value="1"/>
</dbReference>
<evidence type="ECO:0000313" key="6">
    <source>
        <dbReference type="Proteomes" id="UP000295217"/>
    </source>
</evidence>
<dbReference type="Gene3D" id="3.90.245.10">
    <property type="entry name" value="Ribonucleoside hydrolase-like"/>
    <property type="match status" value="1"/>
</dbReference>
<protein>
    <submittedName>
        <fullName evidence="5">Nucleoside hydrolase</fullName>
    </submittedName>
</protein>
<dbReference type="PANTHER" id="PTHR12304:SF4">
    <property type="entry name" value="URIDINE NUCLEOSIDASE"/>
    <property type="match status" value="1"/>
</dbReference>
<dbReference type="Pfam" id="PF01156">
    <property type="entry name" value="IU_nuc_hydro"/>
    <property type="match status" value="1"/>
</dbReference>
<name>A0A4R5ALS5_9ACTN</name>
<evidence type="ECO:0000256" key="3">
    <source>
        <dbReference type="SAM" id="MobiDB-lite"/>
    </source>
</evidence>
<keyword evidence="2" id="KW-0326">Glycosidase</keyword>
<dbReference type="GO" id="GO:0008477">
    <property type="term" value="F:purine nucleosidase activity"/>
    <property type="evidence" value="ECO:0007669"/>
    <property type="project" value="TreeGrafter"/>
</dbReference>
<feature type="domain" description="Inosine/uridine-preferring nucleoside hydrolase" evidence="4">
    <location>
        <begin position="41"/>
        <end position="307"/>
    </location>
</feature>
<feature type="compositionally biased region" description="Polar residues" evidence="3">
    <location>
        <begin position="8"/>
        <end position="23"/>
    </location>
</feature>
<dbReference type="GO" id="GO:0005829">
    <property type="term" value="C:cytosol"/>
    <property type="evidence" value="ECO:0007669"/>
    <property type="project" value="TreeGrafter"/>
</dbReference>
<dbReference type="InterPro" id="IPR023186">
    <property type="entry name" value="IUNH"/>
</dbReference>
<dbReference type="InterPro" id="IPR036452">
    <property type="entry name" value="Ribo_hydro-like"/>
</dbReference>
<dbReference type="AlphaFoldDB" id="A0A4R5ALS5"/>
<keyword evidence="6" id="KW-1185">Reference proteome</keyword>
<sequence length="326" mass="34076">MVDVNGRIRSTSAGRRAGTSSPYSRADRPIAARPQGETRHVVVDTDCGIDDALALLYLAGRRPECELAAVTTVHGNAPVGAVVANVGHVLGLAARPEWPADVPVAVGAAGPLDGAPVRAASGTHGSDGLGDLVAVKTPPRTVVDLSAAEYLAALARERPGHYDLLTLGPLTNVALALELEPSLLTLFRSVMVMGGLTGVLEPGDTNVRRDPVAAGRVLHAPRNRLVSVGVDVTATVVVDEDGVRRLRASGTPRAEFAAALVERYAERQQQVRGRRVAPVHDALAAALLLRPDWIIARRTGPATVVTDVDRAAFLADLLDGLAMDFG</sequence>
<dbReference type="GO" id="GO:0006152">
    <property type="term" value="P:purine nucleoside catabolic process"/>
    <property type="evidence" value="ECO:0007669"/>
    <property type="project" value="TreeGrafter"/>
</dbReference>
<dbReference type="OrthoDB" id="9797882at2"/>
<keyword evidence="1 5" id="KW-0378">Hydrolase</keyword>
<comment type="caution">
    <text evidence="5">The sequence shown here is derived from an EMBL/GenBank/DDBJ whole genome shotgun (WGS) entry which is preliminary data.</text>
</comment>